<feature type="compositionally biased region" description="Low complexity" evidence="1">
    <location>
        <begin position="151"/>
        <end position="168"/>
    </location>
</feature>
<evidence type="ECO:0000313" key="3">
    <source>
        <dbReference type="EMBL" id="KAB0682973.1"/>
    </source>
</evidence>
<keyword evidence="2" id="KW-0472">Membrane</keyword>
<feature type="region of interest" description="Disordered" evidence="1">
    <location>
        <begin position="144"/>
        <end position="168"/>
    </location>
</feature>
<dbReference type="EMBL" id="VZDO01000001">
    <property type="protein sequence ID" value="KAB0682973.1"/>
    <property type="molecule type" value="Genomic_DNA"/>
</dbReference>
<dbReference type="RefSeq" id="WP_150967946.1">
    <property type="nucleotide sequence ID" value="NZ_VZDO01000001.1"/>
</dbReference>
<protein>
    <submittedName>
        <fullName evidence="3">Uncharacterized protein</fullName>
    </submittedName>
</protein>
<feature type="transmembrane region" description="Helical" evidence="2">
    <location>
        <begin position="47"/>
        <end position="70"/>
    </location>
</feature>
<sequence length="168" mass="18232">MAREATLGLRRLRSFLAAPFRAMRRLWRAERPDEDHVEPPDVAVGRVVAILLGWGVFVAAALAGFGWFTLSQVDIRSPAERVGILPAPRLQVDPAADYDRLTAMQRKRLADYAWADRAKGTVEIPVDRAMAILVGRGERAFAPLAPPPSAPDARAQAVDAATKAGAAR</sequence>
<dbReference type="AlphaFoldDB" id="A0A7V7U241"/>
<keyword evidence="2" id="KW-1133">Transmembrane helix</keyword>
<dbReference type="Proteomes" id="UP000432089">
    <property type="component" value="Unassembled WGS sequence"/>
</dbReference>
<accession>A0A7V7U241</accession>
<proteinExistence type="predicted"/>
<comment type="caution">
    <text evidence="3">The sequence shown here is derived from an EMBL/GenBank/DDBJ whole genome shotgun (WGS) entry which is preliminary data.</text>
</comment>
<reference evidence="3 4" key="1">
    <citation type="submission" date="2019-09" db="EMBL/GenBank/DDBJ databases">
        <title>YIM 132180 draft genome.</title>
        <authorList>
            <person name="Zhang K."/>
        </authorList>
    </citation>
    <scope>NUCLEOTIDE SEQUENCE [LARGE SCALE GENOMIC DNA]</scope>
    <source>
        <strain evidence="3 4">YIM 132180</strain>
    </source>
</reference>
<evidence type="ECO:0000313" key="4">
    <source>
        <dbReference type="Proteomes" id="UP000432089"/>
    </source>
</evidence>
<gene>
    <name evidence="3" type="ORF">F6X38_02535</name>
</gene>
<name>A0A7V7U241_9HYPH</name>
<organism evidence="3 4">
    <name type="scientific">Plantimonas leprariae</name>
    <dbReference type="NCBI Taxonomy" id="2615207"/>
    <lineage>
        <taxon>Bacteria</taxon>
        <taxon>Pseudomonadati</taxon>
        <taxon>Pseudomonadota</taxon>
        <taxon>Alphaproteobacteria</taxon>
        <taxon>Hyphomicrobiales</taxon>
        <taxon>Aurantimonadaceae</taxon>
        <taxon>Plantimonas</taxon>
    </lineage>
</organism>
<keyword evidence="4" id="KW-1185">Reference proteome</keyword>
<evidence type="ECO:0000256" key="1">
    <source>
        <dbReference type="SAM" id="MobiDB-lite"/>
    </source>
</evidence>
<evidence type="ECO:0000256" key="2">
    <source>
        <dbReference type="SAM" id="Phobius"/>
    </source>
</evidence>
<keyword evidence="2" id="KW-0812">Transmembrane</keyword>